<evidence type="ECO:0000313" key="4">
    <source>
        <dbReference type="Proteomes" id="UP000578077"/>
    </source>
</evidence>
<proteinExistence type="predicted"/>
<protein>
    <recommendedName>
        <fullName evidence="2">YokE-like PH domain-containing protein</fullName>
    </recommendedName>
</protein>
<feature type="domain" description="YokE-like PH" evidence="2">
    <location>
        <begin position="32"/>
        <end position="120"/>
    </location>
</feature>
<gene>
    <name evidence="3" type="ORF">HNR25_002380</name>
</gene>
<feature type="region of interest" description="Disordered" evidence="1">
    <location>
        <begin position="128"/>
        <end position="156"/>
    </location>
</feature>
<dbReference type="RefSeq" id="WP_184635006.1">
    <property type="nucleotide sequence ID" value="NZ_BAABKT010000041.1"/>
</dbReference>
<keyword evidence="4" id="KW-1185">Reference proteome</keyword>
<evidence type="ECO:0000313" key="3">
    <source>
        <dbReference type="EMBL" id="MBB5998629.1"/>
    </source>
</evidence>
<reference evidence="3 4" key="1">
    <citation type="submission" date="2020-08" db="EMBL/GenBank/DDBJ databases">
        <title>Sequencing the genomes of 1000 actinobacteria strains.</title>
        <authorList>
            <person name="Klenk H.-P."/>
        </authorList>
    </citation>
    <scope>NUCLEOTIDE SEQUENCE [LARGE SCALE GENOMIC DNA]</scope>
    <source>
        <strain evidence="3 4">DSM 44593</strain>
    </source>
</reference>
<dbReference type="InterPro" id="IPR039519">
    <property type="entry name" value="YokE-like_PH"/>
</dbReference>
<organism evidence="3 4">
    <name type="scientific">Streptomonospora salina</name>
    <dbReference type="NCBI Taxonomy" id="104205"/>
    <lineage>
        <taxon>Bacteria</taxon>
        <taxon>Bacillati</taxon>
        <taxon>Actinomycetota</taxon>
        <taxon>Actinomycetes</taxon>
        <taxon>Streptosporangiales</taxon>
        <taxon>Nocardiopsidaceae</taxon>
        <taxon>Streptomonospora</taxon>
    </lineage>
</organism>
<evidence type="ECO:0000259" key="2">
    <source>
        <dbReference type="Pfam" id="PF14470"/>
    </source>
</evidence>
<dbReference type="AlphaFoldDB" id="A0A841EBB9"/>
<evidence type="ECO:0000256" key="1">
    <source>
        <dbReference type="SAM" id="MobiDB-lite"/>
    </source>
</evidence>
<name>A0A841EBB9_9ACTN</name>
<sequence>MADEELRPDIRAARERLSYRPNREIAALADHLRDGEQVSRLAGGRYEDSAGLLALTNRRLLFIDEERGAEAAQTFDLERISSVRWQSGIMSGEITVDASGAGAAFDKVLKDDGKALVDAVDNAVAGGTPPAAQVAAPPPAAFEQHQPQAPADPLPQVPSSELVRILRDRGVLTPDEFTHVVQRL</sequence>
<comment type="caution">
    <text evidence="3">The sequence shown here is derived from an EMBL/GenBank/DDBJ whole genome shotgun (WGS) entry which is preliminary data.</text>
</comment>
<dbReference type="Pfam" id="PF14470">
    <property type="entry name" value="bPH_3"/>
    <property type="match status" value="1"/>
</dbReference>
<accession>A0A841EBB9</accession>
<dbReference type="Proteomes" id="UP000578077">
    <property type="component" value="Unassembled WGS sequence"/>
</dbReference>
<dbReference type="EMBL" id="JACHLY010000001">
    <property type="protein sequence ID" value="MBB5998629.1"/>
    <property type="molecule type" value="Genomic_DNA"/>
</dbReference>